<dbReference type="Proteomes" id="UP001610444">
    <property type="component" value="Unassembled WGS sequence"/>
</dbReference>
<organism evidence="1 2">
    <name type="scientific">Aspergillus pseudodeflectus</name>
    <dbReference type="NCBI Taxonomy" id="176178"/>
    <lineage>
        <taxon>Eukaryota</taxon>
        <taxon>Fungi</taxon>
        <taxon>Dikarya</taxon>
        <taxon>Ascomycota</taxon>
        <taxon>Pezizomycotina</taxon>
        <taxon>Eurotiomycetes</taxon>
        <taxon>Eurotiomycetidae</taxon>
        <taxon>Eurotiales</taxon>
        <taxon>Aspergillaceae</taxon>
        <taxon>Aspergillus</taxon>
        <taxon>Aspergillus subgen. Nidulantes</taxon>
    </lineage>
</organism>
<proteinExistence type="predicted"/>
<dbReference type="GeneID" id="98160040"/>
<protein>
    <submittedName>
        <fullName evidence="1">Uncharacterized protein</fullName>
    </submittedName>
</protein>
<comment type="caution">
    <text evidence="1">The sequence shown here is derived from an EMBL/GenBank/DDBJ whole genome shotgun (WGS) entry which is preliminary data.</text>
</comment>
<accession>A0ABR4KTZ3</accession>
<reference evidence="1 2" key="1">
    <citation type="submission" date="2024-07" db="EMBL/GenBank/DDBJ databases">
        <title>Section-level genome sequencing and comparative genomics of Aspergillus sections Usti and Cavernicolus.</title>
        <authorList>
            <consortium name="Lawrence Berkeley National Laboratory"/>
            <person name="Nybo J.L."/>
            <person name="Vesth T.C."/>
            <person name="Theobald S."/>
            <person name="Frisvad J.C."/>
            <person name="Larsen T.O."/>
            <person name="Kjaerboelling I."/>
            <person name="Rothschild-Mancinelli K."/>
            <person name="Lyhne E.K."/>
            <person name="Kogle M.E."/>
            <person name="Barry K."/>
            <person name="Clum A."/>
            <person name="Na H."/>
            <person name="Ledsgaard L."/>
            <person name="Lin J."/>
            <person name="Lipzen A."/>
            <person name="Kuo A."/>
            <person name="Riley R."/>
            <person name="Mondo S."/>
            <person name="LaButti K."/>
            <person name="Haridas S."/>
            <person name="Pangalinan J."/>
            <person name="Salamov A.A."/>
            <person name="Simmons B.A."/>
            <person name="Magnuson J.K."/>
            <person name="Chen J."/>
            <person name="Drula E."/>
            <person name="Henrissat B."/>
            <person name="Wiebenga A."/>
            <person name="Lubbers R.J."/>
            <person name="Gomes A.C."/>
            <person name="Macurrencykelacurrency M.R."/>
            <person name="Stajich J."/>
            <person name="Grigoriev I.V."/>
            <person name="Mortensen U.H."/>
            <person name="De vries R.P."/>
            <person name="Baker S.E."/>
            <person name="Andersen M.R."/>
        </authorList>
    </citation>
    <scope>NUCLEOTIDE SEQUENCE [LARGE SCALE GENOMIC DNA]</scope>
    <source>
        <strain evidence="1 2">CBS 756.74</strain>
    </source>
</reference>
<dbReference type="EMBL" id="JBFXLR010000009">
    <property type="protein sequence ID" value="KAL2855745.1"/>
    <property type="molecule type" value="Genomic_DNA"/>
</dbReference>
<sequence>MSRRVATDEYEEISVTRNNGQRRFFLHYVLDGYNDHGSDSGQKVNGPAVGDLGNCALNDPQWSGQADPKWSLDATKLVYREAQTVTPACGGKNPLPCFPSKEPGGRDVHMVMATFTSRKSAKHYAGKSSGTGLVEIQTVPNSTSIEYVAVTCHNYSDDGKSSYGLRDHDYKLG</sequence>
<gene>
    <name evidence="1" type="ORF">BJX68DRAFT_264094</name>
</gene>
<evidence type="ECO:0000313" key="2">
    <source>
        <dbReference type="Proteomes" id="UP001610444"/>
    </source>
</evidence>
<evidence type="ECO:0000313" key="1">
    <source>
        <dbReference type="EMBL" id="KAL2855745.1"/>
    </source>
</evidence>
<keyword evidence="2" id="KW-1185">Reference proteome</keyword>
<name>A0ABR4KTZ3_9EURO</name>
<dbReference type="RefSeq" id="XP_070902152.1">
    <property type="nucleotide sequence ID" value="XM_071044876.1"/>
</dbReference>